<dbReference type="InterPro" id="IPR003500">
    <property type="entry name" value="RpiB_LacA_LacB"/>
</dbReference>
<dbReference type="InterPro" id="IPR014729">
    <property type="entry name" value="Rossmann-like_a/b/a_fold"/>
</dbReference>
<evidence type="ECO:0000313" key="6">
    <source>
        <dbReference type="Proteomes" id="UP000176864"/>
    </source>
</evidence>
<evidence type="ECO:0000256" key="3">
    <source>
        <dbReference type="ARBA" id="ARBA00022695"/>
    </source>
</evidence>
<dbReference type="AlphaFoldDB" id="A0A1F5NKB2"/>
<dbReference type="GO" id="GO:0016779">
    <property type="term" value="F:nucleotidyltransferase activity"/>
    <property type="evidence" value="ECO:0007669"/>
    <property type="project" value="UniProtKB-KW"/>
</dbReference>
<dbReference type="InterPro" id="IPR004821">
    <property type="entry name" value="Cyt_trans-like"/>
</dbReference>
<dbReference type="InterPro" id="IPR036569">
    <property type="entry name" value="RpiB_LacA_LacB_sf"/>
</dbReference>
<evidence type="ECO:0000256" key="1">
    <source>
        <dbReference type="ARBA" id="ARBA00008754"/>
    </source>
</evidence>
<dbReference type="Proteomes" id="UP000176864">
    <property type="component" value="Unassembled WGS sequence"/>
</dbReference>
<dbReference type="NCBIfam" id="NF004051">
    <property type="entry name" value="PRK05571.1"/>
    <property type="match status" value="1"/>
</dbReference>
<name>A0A1F5NKB2_9BACT</name>
<dbReference type="STRING" id="1817824.A2751_03075"/>
<evidence type="ECO:0000313" key="5">
    <source>
        <dbReference type="EMBL" id="OGE78119.1"/>
    </source>
</evidence>
<dbReference type="Gene3D" id="3.40.50.620">
    <property type="entry name" value="HUPs"/>
    <property type="match status" value="1"/>
</dbReference>
<evidence type="ECO:0000259" key="4">
    <source>
        <dbReference type="Pfam" id="PF01467"/>
    </source>
</evidence>
<accession>A0A1F5NKB2</accession>
<dbReference type="PANTHER" id="PTHR43793">
    <property type="entry name" value="FAD SYNTHASE"/>
    <property type="match status" value="1"/>
</dbReference>
<keyword evidence="2" id="KW-0808">Transferase</keyword>
<dbReference type="SUPFAM" id="SSF89623">
    <property type="entry name" value="Ribose/Galactose isomerase RpiB/AlsB"/>
    <property type="match status" value="1"/>
</dbReference>
<dbReference type="GO" id="GO:0005975">
    <property type="term" value="P:carbohydrate metabolic process"/>
    <property type="evidence" value="ECO:0007669"/>
    <property type="project" value="InterPro"/>
</dbReference>
<feature type="domain" description="Cytidyltransferase-like" evidence="4">
    <location>
        <begin position="157"/>
        <end position="288"/>
    </location>
</feature>
<dbReference type="SUPFAM" id="SSF52374">
    <property type="entry name" value="Nucleotidylyl transferase"/>
    <property type="match status" value="1"/>
</dbReference>
<dbReference type="Pfam" id="PF01467">
    <property type="entry name" value="CTP_transf_like"/>
    <property type="match status" value="1"/>
</dbReference>
<dbReference type="NCBIfam" id="TIGR00689">
    <property type="entry name" value="rpiB_lacA_lacB"/>
    <property type="match status" value="1"/>
</dbReference>
<gene>
    <name evidence="5" type="ORF">A2751_03075</name>
</gene>
<dbReference type="Pfam" id="PF02502">
    <property type="entry name" value="LacAB_rpiB"/>
    <property type="match status" value="1"/>
</dbReference>
<dbReference type="Gene3D" id="3.40.1400.10">
    <property type="entry name" value="Sugar-phosphate isomerase, RpiB/LacA/LacB"/>
    <property type="match status" value="1"/>
</dbReference>
<sequence length="298" mass="32981">MVNSNEKIVVLGADHNGVALKAEVKKLLAGQGYTCVDIGPFTDEQKVDYVDYAKTLGQIMQNGEARWGVLVCGTGVGMDIVANRFSNVRASLAHSVDVAHKTREHNDANVLCLGSWVNSTEDNLEIVRAWFGGAFGEGRHVKRVEKTKDHDKSKIVFTNGVFDILHKGHIDLLKWAKSLGGKLVVGINSDRATRELKGPERPIHNENDRKAILESLGMVDEVVIFDDTKTEGIIAQVQPDILVKGAEWTADEVRKRDNIPDNIEVKVFQLSLNPDFCMEKYSTTSVVEKLKGDKHDHA</sequence>
<dbReference type="InterPro" id="IPR050385">
    <property type="entry name" value="Archaeal_FAD_synthase"/>
</dbReference>
<evidence type="ECO:0000256" key="2">
    <source>
        <dbReference type="ARBA" id="ARBA00022679"/>
    </source>
</evidence>
<comment type="similarity">
    <text evidence="1">Belongs to the LacAB/RpiB family.</text>
</comment>
<dbReference type="NCBIfam" id="TIGR00125">
    <property type="entry name" value="cyt_tran_rel"/>
    <property type="match status" value="1"/>
</dbReference>
<reference evidence="5 6" key="1">
    <citation type="journal article" date="2016" name="Nat. Commun.">
        <title>Thousands of microbial genomes shed light on interconnected biogeochemical processes in an aquifer system.</title>
        <authorList>
            <person name="Anantharaman K."/>
            <person name="Brown C.T."/>
            <person name="Hug L.A."/>
            <person name="Sharon I."/>
            <person name="Castelle C.J."/>
            <person name="Probst A.J."/>
            <person name="Thomas B.C."/>
            <person name="Singh A."/>
            <person name="Wilkins M.J."/>
            <person name="Karaoz U."/>
            <person name="Brodie E.L."/>
            <person name="Williams K.H."/>
            <person name="Hubbard S.S."/>
            <person name="Banfield J.F."/>
        </authorList>
    </citation>
    <scope>NUCLEOTIDE SEQUENCE [LARGE SCALE GENOMIC DNA]</scope>
</reference>
<protein>
    <recommendedName>
        <fullName evidence="4">Cytidyltransferase-like domain-containing protein</fullName>
    </recommendedName>
</protein>
<dbReference type="EMBL" id="MFEK01000014">
    <property type="protein sequence ID" value="OGE78119.1"/>
    <property type="molecule type" value="Genomic_DNA"/>
</dbReference>
<keyword evidence="3" id="KW-0548">Nucleotidyltransferase</keyword>
<dbReference type="GO" id="GO:0016861">
    <property type="term" value="F:intramolecular oxidoreductase activity, interconverting aldoses and ketoses"/>
    <property type="evidence" value="ECO:0007669"/>
    <property type="project" value="UniProtKB-ARBA"/>
</dbReference>
<dbReference type="PANTHER" id="PTHR43793:SF2">
    <property type="entry name" value="BIFUNCTIONAL PROTEIN HLDE"/>
    <property type="match status" value="1"/>
</dbReference>
<organism evidence="5 6">
    <name type="scientific">Candidatus Doudnabacteria bacterium RIFCSPHIGHO2_01_FULL_46_14</name>
    <dbReference type="NCBI Taxonomy" id="1817824"/>
    <lineage>
        <taxon>Bacteria</taxon>
        <taxon>Candidatus Doudnaibacteriota</taxon>
    </lineage>
</organism>
<comment type="caution">
    <text evidence="5">The sequence shown here is derived from an EMBL/GenBank/DDBJ whole genome shotgun (WGS) entry which is preliminary data.</text>
</comment>
<proteinExistence type="inferred from homology"/>